<dbReference type="FunFam" id="1.10.1240.60:FF:000001">
    <property type="entry name" value="Regulator of G-protein signaling 6"/>
    <property type="match status" value="1"/>
</dbReference>
<dbReference type="Pfam" id="PF18148">
    <property type="entry name" value="RGS_DHEX"/>
    <property type="match status" value="1"/>
</dbReference>
<dbReference type="InterPro" id="IPR036390">
    <property type="entry name" value="WH_DNA-bd_sf"/>
</dbReference>
<sequence length="614" mass="71276">MVRINVPATTTSTITHNDPDEQTTLNESTGTIGVNTPARNDFLITNNPYLIEGINREYEIPNLHTYRKIESLLERMQDENNGLPIKSVKSFMSKIPSVFTGGDLIQWIFKTLDVDDTVEALHLANLMSSHGYILPIEDHVLTVKNDGTFCRFQTPYFWPSNHVEADNIDYAVYLCKRTMQNKTRLELADYEAENLARLQKLFARKWEFIYMQAEAQIKVDKKRDKFERNVLDSQERAFWDVYRPAPGCINTTEQDIKKLLRRKTTYLTPRLLIETYRKTSTTSTLSTAPASALAFAANKNLITMTVGLLTTESTNINSSNSSSQNRSFSFLRQYDETLLIEQLCKEIQFLKHRIERRCLKTSKVSENSVSYFEQYAEFDPFITLCEPSNPWITDSTDLWELEKAVNSRDISSRRFKRWSFSINELLKDPIGRDLFWKFLDKEYSSENLRFYEACIQLRFHTPQKDVLNRVKEIYNEFLSPGAYYSINIDQRVMNLTKNNMVNFPNRYTFDEAQDHIFNLMNRDTYARFLRSETYKELLLGGKKKLYQSHMGLSILFSSFYRKNTDKENRANALVGIKSGRLSIVIRNPVENLLISGSALTGGNNEKYLLGTSSR</sequence>
<keyword evidence="8" id="KW-1185">Reference proteome</keyword>
<protein>
    <recommendedName>
        <fullName evidence="9">Regulator of G-protein signaling 7</fullName>
    </recommendedName>
</protein>
<feature type="domain" description="RGS" evidence="3">
    <location>
        <begin position="421"/>
        <end position="538"/>
    </location>
</feature>
<dbReference type="InterPro" id="IPR016137">
    <property type="entry name" value="RGS"/>
</dbReference>
<dbReference type="GO" id="GO:0009968">
    <property type="term" value="P:negative regulation of signal transduction"/>
    <property type="evidence" value="ECO:0007669"/>
    <property type="project" value="UniProtKB-KW"/>
</dbReference>
<dbReference type="GO" id="GO:0008277">
    <property type="term" value="P:regulation of G protein-coupled receptor signaling pathway"/>
    <property type="evidence" value="ECO:0007669"/>
    <property type="project" value="InterPro"/>
</dbReference>
<dbReference type="GO" id="GO:0035556">
    <property type="term" value="P:intracellular signal transduction"/>
    <property type="evidence" value="ECO:0007669"/>
    <property type="project" value="InterPro"/>
</dbReference>
<evidence type="ECO:0000313" key="7">
    <source>
        <dbReference type="Proteomes" id="UP000663854"/>
    </source>
</evidence>
<dbReference type="InterPro" id="IPR015898">
    <property type="entry name" value="G-protein_gamma-like_dom"/>
</dbReference>
<organism evidence="5 7">
    <name type="scientific">Rotaria sordida</name>
    <dbReference type="NCBI Taxonomy" id="392033"/>
    <lineage>
        <taxon>Eukaryota</taxon>
        <taxon>Metazoa</taxon>
        <taxon>Spiralia</taxon>
        <taxon>Gnathifera</taxon>
        <taxon>Rotifera</taxon>
        <taxon>Eurotatoria</taxon>
        <taxon>Bdelloidea</taxon>
        <taxon>Philodinida</taxon>
        <taxon>Philodinidae</taxon>
        <taxon>Rotaria</taxon>
    </lineage>
</organism>
<evidence type="ECO:0000256" key="2">
    <source>
        <dbReference type="SAM" id="MobiDB-lite"/>
    </source>
</evidence>
<dbReference type="EMBL" id="CAJNOL010004299">
    <property type="protein sequence ID" value="CAF1585285.1"/>
    <property type="molecule type" value="Genomic_DNA"/>
</dbReference>
<dbReference type="SUPFAM" id="SSF46785">
    <property type="entry name" value="Winged helix' DNA-binding domain"/>
    <property type="match status" value="1"/>
</dbReference>
<dbReference type="Gene3D" id="4.10.260.10">
    <property type="entry name" value="Transducin (heterotrimeric G protein), gamma chain"/>
    <property type="match status" value="1"/>
</dbReference>
<gene>
    <name evidence="6" type="ORF">JXQ802_LOCUS46658</name>
    <name evidence="5" type="ORF">PYM288_LOCUS30875</name>
</gene>
<dbReference type="GO" id="GO:0043005">
    <property type="term" value="C:neuron projection"/>
    <property type="evidence" value="ECO:0007669"/>
    <property type="project" value="TreeGrafter"/>
</dbReference>
<dbReference type="SMART" id="SM00224">
    <property type="entry name" value="GGL"/>
    <property type="match status" value="1"/>
</dbReference>
<dbReference type="PROSITE" id="PS50186">
    <property type="entry name" value="DEP"/>
    <property type="match status" value="1"/>
</dbReference>
<dbReference type="InterPro" id="IPR036305">
    <property type="entry name" value="RGS_sf"/>
</dbReference>
<dbReference type="Pfam" id="PF00631">
    <property type="entry name" value="G-gamma"/>
    <property type="match status" value="1"/>
</dbReference>
<dbReference type="InterPro" id="IPR044926">
    <property type="entry name" value="RGS_subdomain_2"/>
</dbReference>
<evidence type="ECO:0000259" key="3">
    <source>
        <dbReference type="PROSITE" id="PS50132"/>
    </source>
</evidence>
<dbReference type="Proteomes" id="UP000663854">
    <property type="component" value="Unassembled WGS sequence"/>
</dbReference>
<dbReference type="PANTHER" id="PTHR45746:SF6">
    <property type="entry name" value="LP21163P"/>
    <property type="match status" value="1"/>
</dbReference>
<feature type="compositionally biased region" description="Polar residues" evidence="2">
    <location>
        <begin position="7"/>
        <end position="29"/>
    </location>
</feature>
<accession>A0A815F8M5</accession>
<dbReference type="Pfam" id="PF00615">
    <property type="entry name" value="RGS"/>
    <property type="match status" value="1"/>
</dbReference>
<dbReference type="FunFam" id="1.10.167.10:FF:000001">
    <property type="entry name" value="Putative regulator of g-protein signaling 12"/>
    <property type="match status" value="1"/>
</dbReference>
<evidence type="ECO:0000313" key="8">
    <source>
        <dbReference type="Proteomes" id="UP000663870"/>
    </source>
</evidence>
<keyword evidence="1" id="KW-0734">Signal transduction inhibitor</keyword>
<dbReference type="Pfam" id="PF00610">
    <property type="entry name" value="DEP"/>
    <property type="match status" value="1"/>
</dbReference>
<dbReference type="InterPro" id="IPR036284">
    <property type="entry name" value="GGL_sf"/>
</dbReference>
<proteinExistence type="predicted"/>
<dbReference type="PROSITE" id="PS50132">
    <property type="entry name" value="RGS"/>
    <property type="match status" value="1"/>
</dbReference>
<dbReference type="SUPFAM" id="SSF48097">
    <property type="entry name" value="Regulator of G-protein signaling, RGS"/>
    <property type="match status" value="1"/>
</dbReference>
<evidence type="ECO:0000259" key="4">
    <source>
        <dbReference type="PROSITE" id="PS50186"/>
    </source>
</evidence>
<dbReference type="InterPro" id="IPR040759">
    <property type="entry name" value="RGS_DHEX"/>
</dbReference>
<reference evidence="5" key="1">
    <citation type="submission" date="2021-02" db="EMBL/GenBank/DDBJ databases">
        <authorList>
            <person name="Nowell W R."/>
        </authorList>
    </citation>
    <scope>NUCLEOTIDE SEQUENCE</scope>
</reference>
<dbReference type="EMBL" id="CAJNOH010003015">
    <property type="protein sequence ID" value="CAF1320266.1"/>
    <property type="molecule type" value="Genomic_DNA"/>
</dbReference>
<dbReference type="InterPro" id="IPR047017">
    <property type="entry name" value="RGS6/7/9/11_DHEX_sf"/>
</dbReference>
<comment type="caution">
    <text evidence="5">The sequence shown here is derived from an EMBL/GenBank/DDBJ whole genome shotgun (WGS) entry which is preliminary data.</text>
</comment>
<dbReference type="Gene3D" id="1.10.1240.60">
    <property type="match status" value="1"/>
</dbReference>
<dbReference type="PRINTS" id="PR01301">
    <property type="entry name" value="RGSPROTEIN"/>
</dbReference>
<dbReference type="InterPro" id="IPR000591">
    <property type="entry name" value="DEP_dom"/>
</dbReference>
<dbReference type="GO" id="GO:0007186">
    <property type="term" value="P:G protein-coupled receptor signaling pathway"/>
    <property type="evidence" value="ECO:0007669"/>
    <property type="project" value="InterPro"/>
</dbReference>
<dbReference type="CDD" id="cd04450">
    <property type="entry name" value="DEP_RGS7-like"/>
    <property type="match status" value="1"/>
</dbReference>
<evidence type="ECO:0008006" key="9">
    <source>
        <dbReference type="Google" id="ProtNLM"/>
    </source>
</evidence>
<dbReference type="Gene3D" id="1.10.10.10">
    <property type="entry name" value="Winged helix-like DNA-binding domain superfamily/Winged helix DNA-binding domain"/>
    <property type="match status" value="1"/>
</dbReference>
<dbReference type="InterPro" id="IPR047016">
    <property type="entry name" value="RGS6/7/9/11"/>
</dbReference>
<evidence type="ECO:0000313" key="5">
    <source>
        <dbReference type="EMBL" id="CAF1320266.1"/>
    </source>
</evidence>
<dbReference type="GO" id="GO:0005737">
    <property type="term" value="C:cytoplasm"/>
    <property type="evidence" value="ECO:0007669"/>
    <property type="project" value="TreeGrafter"/>
</dbReference>
<dbReference type="GO" id="GO:0005096">
    <property type="term" value="F:GTPase activator activity"/>
    <property type="evidence" value="ECO:0007669"/>
    <property type="project" value="TreeGrafter"/>
</dbReference>
<dbReference type="FunFam" id="1.10.10.10:FF:000162">
    <property type="entry name" value="Regulator of G-protein signaling 6"/>
    <property type="match status" value="1"/>
</dbReference>
<feature type="domain" description="DEP" evidence="4">
    <location>
        <begin position="79"/>
        <end position="154"/>
    </location>
</feature>
<dbReference type="Gene3D" id="1.10.167.10">
    <property type="entry name" value="Regulator of G-protein Signalling 4, domain 2"/>
    <property type="match status" value="1"/>
</dbReference>
<dbReference type="AlphaFoldDB" id="A0A815F8M5"/>
<dbReference type="Proteomes" id="UP000663870">
    <property type="component" value="Unassembled WGS sequence"/>
</dbReference>
<dbReference type="CDD" id="cd00068">
    <property type="entry name" value="GGL"/>
    <property type="match status" value="1"/>
</dbReference>
<dbReference type="SUPFAM" id="SSF48670">
    <property type="entry name" value="Transducin (heterotrimeric G protein), gamma chain"/>
    <property type="match status" value="1"/>
</dbReference>
<name>A0A815F8M5_9BILA</name>
<dbReference type="PANTHER" id="PTHR45746">
    <property type="entry name" value="LP21163P"/>
    <property type="match status" value="1"/>
</dbReference>
<dbReference type="SMART" id="SM00315">
    <property type="entry name" value="RGS"/>
    <property type="match status" value="1"/>
</dbReference>
<dbReference type="SMART" id="SM00049">
    <property type="entry name" value="DEP"/>
    <property type="match status" value="1"/>
</dbReference>
<dbReference type="InterPro" id="IPR036388">
    <property type="entry name" value="WH-like_DNA-bd_sf"/>
</dbReference>
<evidence type="ECO:0000313" key="6">
    <source>
        <dbReference type="EMBL" id="CAF1585285.1"/>
    </source>
</evidence>
<feature type="region of interest" description="Disordered" evidence="2">
    <location>
        <begin position="1"/>
        <end position="29"/>
    </location>
</feature>
<dbReference type="SMART" id="SM01224">
    <property type="entry name" value="G_gamma"/>
    <property type="match status" value="1"/>
</dbReference>
<evidence type="ECO:0000256" key="1">
    <source>
        <dbReference type="ARBA" id="ARBA00022700"/>
    </source>
</evidence>